<dbReference type="PATRIC" id="fig|1359164.3.peg.814"/>
<name>A0A0F3N1Q8_RICAM</name>
<dbReference type="Proteomes" id="UP000033556">
    <property type="component" value="Unassembled WGS sequence"/>
</dbReference>
<accession>A0A0F3N1Q8</accession>
<keyword evidence="2" id="KW-1185">Reference proteome</keyword>
<dbReference type="EMBL" id="LANR01000001">
    <property type="protein sequence ID" value="KJV61811.1"/>
    <property type="molecule type" value="Genomic_DNA"/>
</dbReference>
<evidence type="ECO:0000313" key="2">
    <source>
        <dbReference type="Proteomes" id="UP000033556"/>
    </source>
</evidence>
<comment type="caution">
    <text evidence="1">The sequence shown here is derived from an EMBL/GenBank/DDBJ whole genome shotgun (WGS) entry which is preliminary data.</text>
</comment>
<evidence type="ECO:0000313" key="1">
    <source>
        <dbReference type="EMBL" id="KJV61811.1"/>
    </source>
</evidence>
<reference evidence="1 2" key="1">
    <citation type="submission" date="2015-01" db="EMBL/GenBank/DDBJ databases">
        <title>Genome Sequencing of Rickettsiales.</title>
        <authorList>
            <person name="Daugherty S.C."/>
            <person name="Su Q."/>
            <person name="Abolude K."/>
            <person name="Beier-Sexton M."/>
            <person name="Carlyon J.A."/>
            <person name="Carter R."/>
            <person name="Day N.P."/>
            <person name="Dumler S.J."/>
            <person name="Dyachenko V."/>
            <person name="Godinez A."/>
            <person name="Kurtti T.J."/>
            <person name="Lichay M."/>
            <person name="Mullins K.E."/>
            <person name="Ott S."/>
            <person name="Pappas-Brown V."/>
            <person name="Paris D.H."/>
            <person name="Patel P."/>
            <person name="Richards A.L."/>
            <person name="Sadzewicz L."/>
            <person name="Sears K."/>
            <person name="Seidman D."/>
            <person name="Sengamalay N."/>
            <person name="Stenos J."/>
            <person name="Tallon L.J."/>
            <person name="Vincent G."/>
            <person name="Fraser C.M."/>
            <person name="Munderloh U."/>
            <person name="Dunning-Hotopp J.C."/>
        </authorList>
    </citation>
    <scope>NUCLEOTIDE SEQUENCE [LARGE SCALE GENOMIC DNA]</scope>
    <source>
        <strain evidence="1 2">Ac/Pa</strain>
    </source>
</reference>
<dbReference type="AlphaFoldDB" id="A0A0F3N1Q8"/>
<sequence>MLLHISFKKICVSLIFGNSLKLAINHSITSGFLLFSYS</sequence>
<proteinExistence type="predicted"/>
<protein>
    <submittedName>
        <fullName evidence="1">Uncharacterized protein</fullName>
    </submittedName>
</protein>
<organism evidence="1 2">
    <name type="scientific">Rickettsia amblyommatis str. Ac/Pa</name>
    <dbReference type="NCBI Taxonomy" id="1359164"/>
    <lineage>
        <taxon>Bacteria</taxon>
        <taxon>Pseudomonadati</taxon>
        <taxon>Pseudomonadota</taxon>
        <taxon>Alphaproteobacteria</taxon>
        <taxon>Rickettsiales</taxon>
        <taxon>Rickettsiaceae</taxon>
        <taxon>Rickettsieae</taxon>
        <taxon>Rickettsia</taxon>
        <taxon>spotted fever group</taxon>
    </lineage>
</organism>
<gene>
    <name evidence="1" type="ORF">APHACPA_0827</name>
</gene>